<evidence type="ECO:0000313" key="2">
    <source>
        <dbReference type="EMBL" id="MBS4186025.1"/>
    </source>
</evidence>
<protein>
    <submittedName>
        <fullName evidence="3">Enoyl-CoA hydratase-related protein</fullName>
    </submittedName>
    <submittedName>
        <fullName evidence="2">Enoyl-CoA hydratase/isomerase family protein</fullName>
    </submittedName>
</protein>
<dbReference type="EMBL" id="JAGYPE020000038">
    <property type="protein sequence ID" value="MCH6267561.1"/>
    <property type="molecule type" value="Genomic_DNA"/>
</dbReference>
<proteinExistence type="inferred from homology"/>
<gene>
    <name evidence="3" type="ORF">KHB02_018745</name>
    <name evidence="2" type="ORF">KHB02_32040</name>
</gene>
<dbReference type="GO" id="GO:0003824">
    <property type="term" value="F:catalytic activity"/>
    <property type="evidence" value="ECO:0007669"/>
    <property type="project" value="UniProtKB-ARBA"/>
</dbReference>
<sequence>MSSAYEFQTITLDVEDGIARLTLNRPDRLNALNFALIKELDQAASIIQDINEIRVLVITGAGRAFCAGGDVKEMETTTQEQNQEALRLANRALYNIANLEVPVITAVNGYAFGAGFSLALAGDIIIASNQAKFSAAFVKVGLAPEMGGTHFLPRLIGLAKAKELVFSGRTIDAHVAFNLGLISSVVGFEEFNKVVEKEVKKLSQAPTKALGIAKKLLNHSLERDLKTSLIYEQVYCPRAAQTKDHEEAVRAFKEKREPVFTGN</sequence>
<accession>A0A942YDS7</accession>
<dbReference type="Gene3D" id="3.90.226.10">
    <property type="entry name" value="2-enoyl-CoA Hydratase, Chain A, domain 1"/>
    <property type="match status" value="1"/>
</dbReference>
<dbReference type="AlphaFoldDB" id="A0A942YDS7"/>
<comment type="caution">
    <text evidence="2">The sequence shown here is derived from an EMBL/GenBank/DDBJ whole genome shotgun (WGS) entry which is preliminary data.</text>
</comment>
<dbReference type="PANTHER" id="PTHR43459:SF1">
    <property type="entry name" value="EG:BACN32G11.4 PROTEIN"/>
    <property type="match status" value="1"/>
</dbReference>
<evidence type="ECO:0000256" key="1">
    <source>
        <dbReference type="ARBA" id="ARBA00005254"/>
    </source>
</evidence>
<evidence type="ECO:0000313" key="4">
    <source>
        <dbReference type="Proteomes" id="UP000677265"/>
    </source>
</evidence>
<reference evidence="2" key="1">
    <citation type="submission" date="2021-05" db="EMBL/GenBank/DDBJ databases">
        <title>Novel Bacillus species.</title>
        <authorList>
            <person name="Liu G."/>
        </authorList>
    </citation>
    <scope>NUCLEOTIDE SEQUENCE</scope>
    <source>
        <strain evidence="2 4">FJAT-50051</strain>
    </source>
</reference>
<dbReference type="Gene3D" id="1.10.12.10">
    <property type="entry name" value="Lyase 2-enoyl-coa Hydratase, Chain A, domain 2"/>
    <property type="match status" value="1"/>
</dbReference>
<keyword evidence="4" id="KW-1185">Reference proteome</keyword>
<name>A0A942YDS7_9BACI</name>
<dbReference type="CDD" id="cd06558">
    <property type="entry name" value="crotonase-like"/>
    <property type="match status" value="1"/>
</dbReference>
<dbReference type="SUPFAM" id="SSF52096">
    <property type="entry name" value="ClpP/crotonase"/>
    <property type="match status" value="1"/>
</dbReference>
<dbReference type="InterPro" id="IPR014748">
    <property type="entry name" value="Enoyl-CoA_hydra_C"/>
</dbReference>
<organism evidence="2">
    <name type="scientific">Neobacillus citreus</name>
    <dbReference type="NCBI Taxonomy" id="2833578"/>
    <lineage>
        <taxon>Bacteria</taxon>
        <taxon>Bacillati</taxon>
        <taxon>Bacillota</taxon>
        <taxon>Bacilli</taxon>
        <taxon>Bacillales</taxon>
        <taxon>Bacillaceae</taxon>
        <taxon>Neobacillus</taxon>
    </lineage>
</organism>
<dbReference type="InterPro" id="IPR029045">
    <property type="entry name" value="ClpP/crotonase-like_dom_sf"/>
</dbReference>
<dbReference type="InterPro" id="IPR001753">
    <property type="entry name" value="Enoyl-CoA_hydra/iso"/>
</dbReference>
<dbReference type="EMBL" id="JAGYPE010000006">
    <property type="protein sequence ID" value="MBS4186025.1"/>
    <property type="molecule type" value="Genomic_DNA"/>
</dbReference>
<dbReference type="PANTHER" id="PTHR43459">
    <property type="entry name" value="ENOYL-COA HYDRATASE"/>
    <property type="match status" value="1"/>
</dbReference>
<comment type="similarity">
    <text evidence="1">Belongs to the enoyl-CoA hydratase/isomerase family.</text>
</comment>
<dbReference type="Proteomes" id="UP000677265">
    <property type="component" value="Unassembled WGS sequence"/>
</dbReference>
<evidence type="ECO:0000313" key="3">
    <source>
        <dbReference type="EMBL" id="MCH6267561.1"/>
    </source>
</evidence>
<dbReference type="RefSeq" id="WP_213145824.1">
    <property type="nucleotide sequence ID" value="NZ_JAGYPE020000038.1"/>
</dbReference>
<dbReference type="Pfam" id="PF00378">
    <property type="entry name" value="ECH_1"/>
    <property type="match status" value="1"/>
</dbReference>